<dbReference type="PANTHER" id="PTHR11049:SF24">
    <property type="entry name" value="CYTOSOLIC ACYL COENZYME A THIOESTER HYDROLASE"/>
    <property type="match status" value="1"/>
</dbReference>
<organism evidence="5 6">
    <name type="scientific">Fodinisporobacter ferrooxydans</name>
    <dbReference type="NCBI Taxonomy" id="2901836"/>
    <lineage>
        <taxon>Bacteria</taxon>
        <taxon>Bacillati</taxon>
        <taxon>Bacillota</taxon>
        <taxon>Bacilli</taxon>
        <taxon>Bacillales</taxon>
        <taxon>Alicyclobacillaceae</taxon>
        <taxon>Fodinisporobacter</taxon>
    </lineage>
</organism>
<dbReference type="PROSITE" id="PS51770">
    <property type="entry name" value="HOTDOG_ACOT"/>
    <property type="match status" value="1"/>
</dbReference>
<dbReference type="InterPro" id="IPR029069">
    <property type="entry name" value="HotDog_dom_sf"/>
</dbReference>
<sequence length="171" mass="19429">MEPKVCKDSRVTQTILVFPNELNHYQTMFGGSLMAHIDMVATLSAIRHSRTTSVTASTDSVDFLCPITQNDSVCLESYVTWTGKSSMEVFVKVVAEDLFTGERRIATTSFLTFVALDKNKKPVQIPQVIPETEEEKKLHETALDRAKMRKLRKEESKNLASHLTTKKYWDN</sequence>
<feature type="domain" description="HotDog ACOT-type" evidence="4">
    <location>
        <begin position="7"/>
        <end position="119"/>
    </location>
</feature>
<comment type="similarity">
    <text evidence="1">Belongs to the acyl coenzyme A hydrolase family.</text>
</comment>
<keyword evidence="2 3" id="KW-0378">Hydrolase</keyword>
<reference evidence="5" key="1">
    <citation type="submission" date="2021-12" db="EMBL/GenBank/DDBJ databases">
        <title>Alicyclobacillaceae gen. nov., sp. nov., isolated from chalcocite enrichment system.</title>
        <authorList>
            <person name="Jiang Z."/>
        </authorList>
    </citation>
    <scope>NUCLEOTIDE SEQUENCE</scope>
    <source>
        <strain evidence="5">MYW30-H2</strain>
    </source>
</reference>
<dbReference type="CDD" id="cd03442">
    <property type="entry name" value="BFIT_BACH"/>
    <property type="match status" value="1"/>
</dbReference>
<dbReference type="PANTHER" id="PTHR11049">
    <property type="entry name" value="ACYL COENZYME A THIOESTER HYDROLASE"/>
    <property type="match status" value="1"/>
</dbReference>
<evidence type="ECO:0000256" key="3">
    <source>
        <dbReference type="PROSITE-ProRule" id="PRU01106"/>
    </source>
</evidence>
<dbReference type="Gene3D" id="3.10.129.10">
    <property type="entry name" value="Hotdog Thioesterase"/>
    <property type="match status" value="1"/>
</dbReference>
<gene>
    <name evidence="5" type="ORF">LSG31_23085</name>
</gene>
<dbReference type="Proteomes" id="UP000830167">
    <property type="component" value="Chromosome"/>
</dbReference>
<name>A0ABY4CJK3_9BACL</name>
<proteinExistence type="inferred from homology"/>
<evidence type="ECO:0000256" key="2">
    <source>
        <dbReference type="ARBA" id="ARBA00022801"/>
    </source>
</evidence>
<dbReference type="InterPro" id="IPR033120">
    <property type="entry name" value="HOTDOG_ACOT"/>
</dbReference>
<evidence type="ECO:0000313" key="5">
    <source>
        <dbReference type="EMBL" id="UOF90700.1"/>
    </source>
</evidence>
<dbReference type="Pfam" id="PF03061">
    <property type="entry name" value="4HBT"/>
    <property type="match status" value="1"/>
</dbReference>
<dbReference type="InterPro" id="IPR040170">
    <property type="entry name" value="Cytosol_ACT"/>
</dbReference>
<evidence type="ECO:0000313" key="6">
    <source>
        <dbReference type="Proteomes" id="UP000830167"/>
    </source>
</evidence>
<evidence type="ECO:0000256" key="1">
    <source>
        <dbReference type="ARBA" id="ARBA00010458"/>
    </source>
</evidence>
<evidence type="ECO:0000259" key="4">
    <source>
        <dbReference type="PROSITE" id="PS51770"/>
    </source>
</evidence>
<dbReference type="RefSeq" id="WP_347437400.1">
    <property type="nucleotide sequence ID" value="NZ_CP089291.1"/>
</dbReference>
<dbReference type="InterPro" id="IPR006683">
    <property type="entry name" value="Thioestr_dom"/>
</dbReference>
<protein>
    <submittedName>
        <fullName evidence="5">Acyl-CoA thioesterase</fullName>
    </submittedName>
</protein>
<accession>A0ABY4CJK3</accession>
<dbReference type="SUPFAM" id="SSF54637">
    <property type="entry name" value="Thioesterase/thiol ester dehydrase-isomerase"/>
    <property type="match status" value="1"/>
</dbReference>
<keyword evidence="6" id="KW-1185">Reference proteome</keyword>
<dbReference type="EMBL" id="CP089291">
    <property type="protein sequence ID" value="UOF90700.1"/>
    <property type="molecule type" value="Genomic_DNA"/>
</dbReference>